<dbReference type="Gene3D" id="3.30.1870.10">
    <property type="entry name" value="EreA-like, domain 2"/>
    <property type="match status" value="1"/>
</dbReference>
<dbReference type="InterPro" id="IPR007815">
    <property type="entry name" value="Emycin_Estase"/>
</dbReference>
<protein>
    <submittedName>
        <fullName evidence="2">Erythromycin esterase family protein</fullName>
    </submittedName>
</protein>
<dbReference type="GO" id="GO:0046677">
    <property type="term" value="P:response to antibiotic"/>
    <property type="evidence" value="ECO:0007669"/>
    <property type="project" value="InterPro"/>
</dbReference>
<feature type="transmembrane region" description="Helical" evidence="1">
    <location>
        <begin position="33"/>
        <end position="54"/>
    </location>
</feature>
<keyword evidence="1" id="KW-1133">Transmembrane helix</keyword>
<dbReference type="Proteomes" id="UP000324383">
    <property type="component" value="Unassembled WGS sequence"/>
</dbReference>
<evidence type="ECO:0000256" key="1">
    <source>
        <dbReference type="SAM" id="Phobius"/>
    </source>
</evidence>
<evidence type="ECO:0000313" key="2">
    <source>
        <dbReference type="EMBL" id="TYK34649.1"/>
    </source>
</evidence>
<dbReference type="InterPro" id="IPR052036">
    <property type="entry name" value="Hydrolase/PRTase-associated"/>
</dbReference>
<keyword evidence="1" id="KW-0472">Membrane</keyword>
<feature type="transmembrane region" description="Helical" evidence="1">
    <location>
        <begin position="6"/>
        <end position="24"/>
    </location>
</feature>
<dbReference type="CDD" id="cd14728">
    <property type="entry name" value="Ere-like"/>
    <property type="match status" value="1"/>
</dbReference>
<dbReference type="EMBL" id="VKLW01000006">
    <property type="protein sequence ID" value="TYK34649.1"/>
    <property type="molecule type" value="Genomic_DNA"/>
</dbReference>
<proteinExistence type="predicted"/>
<dbReference type="AlphaFoldDB" id="A0A5D3FVE6"/>
<evidence type="ECO:0000313" key="3">
    <source>
        <dbReference type="Proteomes" id="UP000324383"/>
    </source>
</evidence>
<name>A0A5D3FVE6_9BACE</name>
<organism evidence="2 3">
    <name type="scientific">Bacteroides pyogenes</name>
    <dbReference type="NCBI Taxonomy" id="310300"/>
    <lineage>
        <taxon>Bacteria</taxon>
        <taxon>Pseudomonadati</taxon>
        <taxon>Bacteroidota</taxon>
        <taxon>Bacteroidia</taxon>
        <taxon>Bacteroidales</taxon>
        <taxon>Bacteroidaceae</taxon>
        <taxon>Bacteroides</taxon>
    </lineage>
</organism>
<reference evidence="2 3" key="1">
    <citation type="submission" date="2019-07" db="EMBL/GenBank/DDBJ databases">
        <title>Draft Genome Sequences of Bacteroides pyogenes Strains Isolated from the Uterus Holstein Dairy Cows with Metritis.</title>
        <authorList>
            <person name="Cunha F."/>
            <person name="Galvao K.N."/>
            <person name="Jeon S.J."/>
            <person name="Jeong K.C."/>
        </authorList>
    </citation>
    <scope>NUCLEOTIDE SEQUENCE [LARGE SCALE GENOMIC DNA]</scope>
    <source>
        <strain evidence="2 3">KG-31</strain>
    </source>
</reference>
<sequence>MNRALFVDEIYVTCLLLHLLSLFMENRFIKHFCLYKFSLSFKTYIFILFVLFGFSGTKAEPRDKYSQTVCFVSSWKTGLGFYDCVINIDSAGIINATRISQKKGRDLECKIYNGMIVNAYESDSISVNFRCKSNNIAVADLIIQSYDTHGLLCYSDSIDINPRTNDAEFFSIKQPCFDTSYLRFTMHIKGKNNELNQNFHFTDMQIKLPSRAYVSTLPKDIMSNKQDIIPLSFDDSLLYHKIPRINSVKILALGESIHGGLSISQSVIQMMKHRILHSDCKLILLELPFDISLGINRYVQGDARYGLEVMSSLKYALYPKELCDFFIWVKKHNDTKSEKDKVWVLGVDIPNADFFSFGNNLFSYFYPIFKEHLDNAEIKRFLHELLVNSRKALGETLPGLMAKNKPSNIQFSEKEIALLQKWFSFFTSIENSELNMTIERDRLMYESICFFIQQVCSPQDNVTIYSHLAHACSNNTNSLYTYTKSFGALLKQKYVSDYLCIGFITKSGKNLVLSQEGYVIQSLKLPPKYSIEAMMAEYGDTYFYRSTSQLAFPVYIRYGQYFTSNDFNIIYPRQYFDGIIFIESCDPIKNFRYEVKVKDKVKETIDEYQRHLDLINGKDVGL</sequence>
<dbReference type="SUPFAM" id="SSF159501">
    <property type="entry name" value="EreA/ChaN-like"/>
    <property type="match status" value="1"/>
</dbReference>
<keyword evidence="3" id="KW-1185">Reference proteome</keyword>
<dbReference type="PANTHER" id="PTHR31299">
    <property type="entry name" value="ESTERASE, PUTATIVE (AFU_ORTHOLOGUE AFUA_1G05850)-RELATED"/>
    <property type="match status" value="1"/>
</dbReference>
<gene>
    <name evidence="2" type="ORF">FNJ60_03970</name>
</gene>
<dbReference type="Pfam" id="PF05139">
    <property type="entry name" value="Erythro_esteras"/>
    <property type="match status" value="1"/>
</dbReference>
<keyword evidence="1" id="KW-0812">Transmembrane</keyword>
<accession>A0A5D3FVE6</accession>
<comment type="caution">
    <text evidence="2">The sequence shown here is derived from an EMBL/GenBank/DDBJ whole genome shotgun (WGS) entry which is preliminary data.</text>
</comment>
<dbReference type="PANTHER" id="PTHR31299:SF0">
    <property type="entry name" value="ESTERASE, PUTATIVE (AFU_ORTHOLOGUE AFUA_1G05850)-RELATED"/>
    <property type="match status" value="1"/>
</dbReference>
<dbReference type="Gene3D" id="3.40.1660.10">
    <property type="entry name" value="EreA-like (biosynthetic domain)"/>
    <property type="match status" value="1"/>
</dbReference>